<dbReference type="AlphaFoldDB" id="A0A2K1JPL9"/>
<dbReference type="EMBL" id="ABEU02000012">
    <property type="protein sequence ID" value="PNR43477.1"/>
    <property type="molecule type" value="Genomic_DNA"/>
</dbReference>
<reference evidence="18 20" key="1">
    <citation type="journal article" date="2008" name="Science">
        <title>The Physcomitrella genome reveals evolutionary insights into the conquest of land by plants.</title>
        <authorList>
            <person name="Rensing S."/>
            <person name="Lang D."/>
            <person name="Zimmer A."/>
            <person name="Terry A."/>
            <person name="Salamov A."/>
            <person name="Shapiro H."/>
            <person name="Nishiyama T."/>
            <person name="Perroud P.-F."/>
            <person name="Lindquist E."/>
            <person name="Kamisugi Y."/>
            <person name="Tanahashi T."/>
            <person name="Sakakibara K."/>
            <person name="Fujita T."/>
            <person name="Oishi K."/>
            <person name="Shin-I T."/>
            <person name="Kuroki Y."/>
            <person name="Toyoda A."/>
            <person name="Suzuki Y."/>
            <person name="Hashimoto A."/>
            <person name="Yamaguchi K."/>
            <person name="Sugano A."/>
            <person name="Kohara Y."/>
            <person name="Fujiyama A."/>
            <person name="Anterola A."/>
            <person name="Aoki S."/>
            <person name="Ashton N."/>
            <person name="Barbazuk W.B."/>
            <person name="Barker E."/>
            <person name="Bennetzen J."/>
            <person name="Bezanilla M."/>
            <person name="Blankenship R."/>
            <person name="Cho S.H."/>
            <person name="Dutcher S."/>
            <person name="Estelle M."/>
            <person name="Fawcett J.A."/>
            <person name="Gundlach H."/>
            <person name="Hanada K."/>
            <person name="Heyl A."/>
            <person name="Hicks K.A."/>
            <person name="Hugh J."/>
            <person name="Lohr M."/>
            <person name="Mayer K."/>
            <person name="Melkozernov A."/>
            <person name="Murata T."/>
            <person name="Nelson D."/>
            <person name="Pils B."/>
            <person name="Prigge M."/>
            <person name="Reiss B."/>
            <person name="Renner T."/>
            <person name="Rombauts S."/>
            <person name="Rushton P."/>
            <person name="Sanderfoot A."/>
            <person name="Schween G."/>
            <person name="Shiu S.-H."/>
            <person name="Stueber K."/>
            <person name="Theodoulou F.L."/>
            <person name="Tu H."/>
            <person name="Van de Peer Y."/>
            <person name="Verrier P.J."/>
            <person name="Waters E."/>
            <person name="Wood A."/>
            <person name="Yang L."/>
            <person name="Cove D."/>
            <person name="Cuming A."/>
            <person name="Hasebe M."/>
            <person name="Lucas S."/>
            <person name="Mishler D.B."/>
            <person name="Reski R."/>
            <person name="Grigoriev I."/>
            <person name="Quatrano R.S."/>
            <person name="Boore J.L."/>
        </authorList>
    </citation>
    <scope>NUCLEOTIDE SEQUENCE [LARGE SCALE GENOMIC DNA]</scope>
    <source>
        <strain evidence="19 20">cv. Gransden 2004</strain>
    </source>
</reference>
<keyword evidence="6 15" id="KW-1133">Transmembrane helix</keyword>
<evidence type="ECO:0000313" key="19">
    <source>
        <dbReference type="EnsemblPlants" id="Pp3c12_5540V3.1"/>
    </source>
</evidence>
<evidence type="ECO:0000256" key="2">
    <source>
        <dbReference type="ARBA" id="ARBA00008685"/>
    </source>
</evidence>
<dbReference type="PANTHER" id="PTHR18966">
    <property type="entry name" value="IONOTROPIC GLUTAMATE RECEPTOR"/>
    <property type="match status" value="1"/>
</dbReference>
<dbReference type="SUPFAM" id="SSF53850">
    <property type="entry name" value="Periplasmic binding protein-like II"/>
    <property type="match status" value="1"/>
</dbReference>
<feature type="chain" id="PRO_5043158153" description="Ionotropic glutamate receptor C-terminal domain-containing protein" evidence="16">
    <location>
        <begin position="24"/>
        <end position="999"/>
    </location>
</feature>
<protein>
    <recommendedName>
        <fullName evidence="17">Ionotropic glutamate receptor C-terminal domain-containing protein</fullName>
    </recommendedName>
</protein>
<keyword evidence="20" id="KW-1185">Reference proteome</keyword>
<keyword evidence="13" id="KW-1015">Disulfide bond</keyword>
<dbReference type="Gramene" id="Pp3c12_5540V3.2">
    <property type="protein sequence ID" value="Pp3c12_5540V3.2"/>
    <property type="gene ID" value="Pp3c12_5540"/>
</dbReference>
<feature type="compositionally biased region" description="Basic residues" evidence="14">
    <location>
        <begin position="902"/>
        <end position="913"/>
    </location>
</feature>
<dbReference type="EnsemblPlants" id="Pp3c12_5540V3.2">
    <property type="protein sequence ID" value="Pp3c12_5540V3.2"/>
    <property type="gene ID" value="Pp3c12_5540"/>
</dbReference>
<dbReference type="PRINTS" id="PR00248">
    <property type="entry name" value="GPCRMGR"/>
</dbReference>
<dbReference type="FunFam" id="3.40.50.2300:FF:000081">
    <property type="entry name" value="Glutamate receptor"/>
    <property type="match status" value="1"/>
</dbReference>
<feature type="signal peptide" evidence="16">
    <location>
        <begin position="1"/>
        <end position="23"/>
    </location>
</feature>
<feature type="transmembrane region" description="Helical" evidence="15">
    <location>
        <begin position="835"/>
        <end position="859"/>
    </location>
</feature>
<dbReference type="Gene3D" id="3.40.190.10">
    <property type="entry name" value="Periplasmic binding protein-like II"/>
    <property type="match status" value="3"/>
</dbReference>
<dbReference type="Gene3D" id="3.40.50.2300">
    <property type="match status" value="2"/>
</dbReference>
<dbReference type="InterPro" id="IPR044440">
    <property type="entry name" value="GABAb_receptor_plant_PBP1"/>
</dbReference>
<evidence type="ECO:0000256" key="16">
    <source>
        <dbReference type="SAM" id="SignalP"/>
    </source>
</evidence>
<reference evidence="18 20" key="2">
    <citation type="journal article" date="2018" name="Plant J.">
        <title>The Physcomitrella patens chromosome-scale assembly reveals moss genome structure and evolution.</title>
        <authorList>
            <person name="Lang D."/>
            <person name="Ullrich K.K."/>
            <person name="Murat F."/>
            <person name="Fuchs J."/>
            <person name="Jenkins J."/>
            <person name="Haas F.B."/>
            <person name="Piednoel M."/>
            <person name="Gundlach H."/>
            <person name="Van Bel M."/>
            <person name="Meyberg R."/>
            <person name="Vives C."/>
            <person name="Morata J."/>
            <person name="Symeonidi A."/>
            <person name="Hiss M."/>
            <person name="Muchero W."/>
            <person name="Kamisugi Y."/>
            <person name="Saleh O."/>
            <person name="Blanc G."/>
            <person name="Decker E.L."/>
            <person name="van Gessel N."/>
            <person name="Grimwood J."/>
            <person name="Hayes R.D."/>
            <person name="Graham S.W."/>
            <person name="Gunter L.E."/>
            <person name="McDaniel S.F."/>
            <person name="Hoernstein S.N.W."/>
            <person name="Larsson A."/>
            <person name="Li F.W."/>
            <person name="Perroud P.F."/>
            <person name="Phillips J."/>
            <person name="Ranjan P."/>
            <person name="Rokshar D.S."/>
            <person name="Rothfels C.J."/>
            <person name="Schneider L."/>
            <person name="Shu S."/>
            <person name="Stevenson D.W."/>
            <person name="Thummler F."/>
            <person name="Tillich M."/>
            <person name="Villarreal Aguilar J.C."/>
            <person name="Widiez T."/>
            <person name="Wong G.K."/>
            <person name="Wymore A."/>
            <person name="Zhang Y."/>
            <person name="Zimmer A.D."/>
            <person name="Quatrano R.S."/>
            <person name="Mayer K.F.X."/>
            <person name="Goodstein D."/>
            <person name="Casacuberta J.M."/>
            <person name="Vandepoele K."/>
            <person name="Reski R."/>
            <person name="Cuming A.C."/>
            <person name="Tuskan G.A."/>
            <person name="Maumus F."/>
            <person name="Salse J."/>
            <person name="Schmutz J."/>
            <person name="Rensing S.A."/>
        </authorList>
    </citation>
    <scope>NUCLEOTIDE SEQUENCE [LARGE SCALE GENOMIC DNA]</scope>
    <source>
        <strain evidence="19 20">cv. Gransden 2004</strain>
    </source>
</reference>
<gene>
    <name evidence="19" type="primary">LOC112289643</name>
    <name evidence="18" type="ORF">PHYPA_015858</name>
</gene>
<evidence type="ECO:0000256" key="6">
    <source>
        <dbReference type="ARBA" id="ARBA00022989"/>
    </source>
</evidence>
<dbReference type="CDD" id="cd19990">
    <property type="entry name" value="PBP1_GABAb_receptor_plant"/>
    <property type="match status" value="1"/>
</dbReference>
<evidence type="ECO:0000256" key="9">
    <source>
        <dbReference type="ARBA" id="ARBA00023170"/>
    </source>
</evidence>
<evidence type="ECO:0000256" key="8">
    <source>
        <dbReference type="ARBA" id="ARBA00023136"/>
    </source>
</evidence>
<dbReference type="RefSeq" id="XP_024390787.1">
    <property type="nucleotide sequence ID" value="XM_024535019.2"/>
</dbReference>
<dbReference type="Pfam" id="PF10613">
    <property type="entry name" value="Lig_chan-Glu_bd"/>
    <property type="match status" value="1"/>
</dbReference>
<dbReference type="KEGG" id="ppp:112289643"/>
<keyword evidence="10" id="KW-0325">Glycoprotein</keyword>
<dbReference type="InterPro" id="IPR001320">
    <property type="entry name" value="Iontro_rcpt_C"/>
</dbReference>
<keyword evidence="11" id="KW-1071">Ligand-gated ion channel</keyword>
<keyword evidence="3" id="KW-0813">Transport</keyword>
<dbReference type="OrthoDB" id="5984008at2759"/>
<dbReference type="OMA" id="DSDIQHS"/>
<dbReference type="InterPro" id="IPR019594">
    <property type="entry name" value="Glu/Gly-bd"/>
</dbReference>
<feature type="compositionally biased region" description="Basic and acidic residues" evidence="14">
    <location>
        <begin position="932"/>
        <end position="953"/>
    </location>
</feature>
<dbReference type="SUPFAM" id="SSF53822">
    <property type="entry name" value="Periplasmic binding protein-like I"/>
    <property type="match status" value="1"/>
</dbReference>
<evidence type="ECO:0000259" key="17">
    <source>
        <dbReference type="SMART" id="SM00079"/>
    </source>
</evidence>
<feature type="transmembrane region" description="Helical" evidence="15">
    <location>
        <begin position="595"/>
        <end position="614"/>
    </location>
</feature>
<dbReference type="InterPro" id="IPR028082">
    <property type="entry name" value="Peripla_BP_I"/>
</dbReference>
<sequence length="999" mass="110682">MWEIWRVLLAMQLMAVRCWFADAQPVSPPATIRIGALLAYNSTIGKAVRPALELAVRDINNSSLLGDSQLVLHLGNSNCSAFQGAATASNLLKDEVVAILGPQTSVVSHFVSHMATVTQVPLVSFSATDPSLSEEQYFYFVRVTHSDDVQMQAIAGIIQHYGWREVTALYIDDDFGNNGINSLLDALQSMGPNTVRKSNLSPTITSEEISTLLTKLSEMESRVFVVHVEPKLGRELFIMAQRLQMMSQGYVWIVTEAMTSVMNDLSTDPKFSQALQGVIGTRSHIPGSSLLQDYKDRWVELHGNDSSVGPAQMNNVYAWYAYDAMWTVANGIRIFLDAGGATTFVDPPARPSDAGGESELASLKVFRDGKLLLDSILDQQFTGLTGPVQLDERNDLMGSSFDVVNMVGEGLRVVGYWSNATGCLPFAPALNTTSMLNENSSQSQLQTVIWPGGGVDVPKGWVVPKIGRPLVIGVPNRVGYKEFVESSVDSNNRTAFRGFCIDVFQQALSNLPYAVSYYFTSFGDGNSTPSYDALVDEIAEKKFDAVVGDVTITTKRSMSVDFTQPFTTSGLVVVVPVKQSNANYAWAFLRPFTPLMWLTTGAFFFFTGLVVWFLEHKKNRDFRGRPKKQVVTTLWFVFMTLFFSQNERVNSTLGRAVLVIWLFVVLIIISSYTASLTSFLTVQQLLPTIQGISSLVSSNVPIGYQTGSFVRDYLLQLNVAPDRLVALNTLDEYTAALTKGAGRGGVGAIVDELPYVQSFLSTECAFTIAGQEFTKSGWGFAFPKGSQLAIDFSTAILKLAENGELQRIHDLWVNTNTCSNRNVQTDSMELGVNTFWGLFLITGLASLFCCLVYWTRMIIRHRRVFRERKLDGSERQMSRLEASKSFMKSLVTFIEEEETPTKRIRSSQRRKKSKEWLSSPEQISPSSSMPNDSKRVSRSPERSNDGSVSKKLEIQSTMVVSENGTMPPEHNESPATDATRDIREEQDSPNYHQTVSQPT</sequence>
<feature type="domain" description="Ionotropic glutamate receptor C-terminal" evidence="17">
    <location>
        <begin position="471"/>
        <end position="815"/>
    </location>
</feature>
<dbReference type="FunFam" id="1.10.287.70:FF:000172">
    <property type="entry name" value="Glutamate receptor"/>
    <property type="match status" value="1"/>
</dbReference>
<dbReference type="PaxDb" id="3218-PP1S56_31V6.1"/>
<organism evidence="18">
    <name type="scientific">Physcomitrium patens</name>
    <name type="common">Spreading-leaved earth moss</name>
    <name type="synonym">Physcomitrella patens</name>
    <dbReference type="NCBI Taxonomy" id="3218"/>
    <lineage>
        <taxon>Eukaryota</taxon>
        <taxon>Viridiplantae</taxon>
        <taxon>Streptophyta</taxon>
        <taxon>Embryophyta</taxon>
        <taxon>Bryophyta</taxon>
        <taxon>Bryophytina</taxon>
        <taxon>Bryopsida</taxon>
        <taxon>Funariidae</taxon>
        <taxon>Funariales</taxon>
        <taxon>Funariaceae</taxon>
        <taxon>Physcomitrium</taxon>
    </lineage>
</organism>
<dbReference type="Gramene" id="Pp3c12_5540V3.1">
    <property type="protein sequence ID" value="Pp3c12_5540V3.1"/>
    <property type="gene ID" value="Pp3c12_5540"/>
</dbReference>
<evidence type="ECO:0000256" key="3">
    <source>
        <dbReference type="ARBA" id="ARBA00022448"/>
    </source>
</evidence>
<accession>A0A2K1JPL9</accession>
<dbReference type="STRING" id="3218.A0A2K1JPL9"/>
<dbReference type="SMART" id="SM00079">
    <property type="entry name" value="PBPe"/>
    <property type="match status" value="1"/>
</dbReference>
<dbReference type="GO" id="GO:0038023">
    <property type="term" value="F:signaling receptor activity"/>
    <property type="evidence" value="ECO:0000318"/>
    <property type="project" value="GO_Central"/>
</dbReference>
<dbReference type="GO" id="GO:0004930">
    <property type="term" value="F:G protein-coupled receptor activity"/>
    <property type="evidence" value="ECO:0007669"/>
    <property type="project" value="InterPro"/>
</dbReference>
<dbReference type="CDD" id="cd13686">
    <property type="entry name" value="GluR_Plant"/>
    <property type="match status" value="1"/>
</dbReference>
<comment type="subcellular location">
    <subcellularLocation>
        <location evidence="1">Membrane</location>
        <topology evidence="1">Multi-pass membrane protein</topology>
    </subcellularLocation>
</comment>
<dbReference type="Proteomes" id="UP000006727">
    <property type="component" value="Chromosome 12"/>
</dbReference>
<dbReference type="PRINTS" id="PR01176">
    <property type="entry name" value="GABABRECEPTR"/>
</dbReference>
<evidence type="ECO:0000256" key="1">
    <source>
        <dbReference type="ARBA" id="ARBA00004141"/>
    </source>
</evidence>
<dbReference type="InterPro" id="IPR000337">
    <property type="entry name" value="GPCR_3"/>
</dbReference>
<feature type="compositionally biased region" description="Low complexity" evidence="14">
    <location>
        <begin position="918"/>
        <end position="930"/>
    </location>
</feature>
<evidence type="ECO:0000256" key="5">
    <source>
        <dbReference type="ARBA" id="ARBA00022729"/>
    </source>
</evidence>
<evidence type="ECO:0000256" key="4">
    <source>
        <dbReference type="ARBA" id="ARBA00022692"/>
    </source>
</evidence>
<dbReference type="PIRSF" id="PIRSF037090">
    <property type="entry name" value="Iontro_Glu-like_rcpt_pln"/>
    <property type="match status" value="1"/>
</dbReference>
<keyword evidence="7" id="KW-0406">Ion transport</keyword>
<evidence type="ECO:0000256" key="14">
    <source>
        <dbReference type="SAM" id="MobiDB-lite"/>
    </source>
</evidence>
<feature type="region of interest" description="Disordered" evidence="14">
    <location>
        <begin position="897"/>
        <end position="999"/>
    </location>
</feature>
<dbReference type="GO" id="GO:0005886">
    <property type="term" value="C:plasma membrane"/>
    <property type="evidence" value="ECO:0000318"/>
    <property type="project" value="GO_Central"/>
</dbReference>
<evidence type="ECO:0000256" key="10">
    <source>
        <dbReference type="ARBA" id="ARBA00023180"/>
    </source>
</evidence>
<feature type="disulfide bond" evidence="13">
    <location>
        <begin position="764"/>
        <end position="818"/>
    </location>
</feature>
<dbReference type="FunCoup" id="A0A2K1JPL9">
    <property type="interactions" value="437"/>
</dbReference>
<evidence type="ECO:0000256" key="13">
    <source>
        <dbReference type="PIRSR" id="PIRSR037090-50"/>
    </source>
</evidence>
<dbReference type="InterPro" id="IPR017103">
    <property type="entry name" value="Iontropic_Glu_rcpt_pln"/>
</dbReference>
<evidence type="ECO:0000313" key="18">
    <source>
        <dbReference type="EMBL" id="PNR43477.1"/>
    </source>
</evidence>
<evidence type="ECO:0000256" key="12">
    <source>
        <dbReference type="ARBA" id="ARBA00023303"/>
    </source>
</evidence>
<comment type="similarity">
    <text evidence="2">Belongs to the glutamate-gated ion channel (TC 1.A.10.1) family.</text>
</comment>
<dbReference type="Gene3D" id="1.10.287.70">
    <property type="match status" value="1"/>
</dbReference>
<proteinExistence type="inferred from homology"/>
<dbReference type="FunFam" id="3.40.190.10:FF:000054">
    <property type="entry name" value="Glutamate receptor"/>
    <property type="match status" value="1"/>
</dbReference>
<evidence type="ECO:0000313" key="20">
    <source>
        <dbReference type="Proteomes" id="UP000006727"/>
    </source>
</evidence>
<feature type="compositionally biased region" description="Polar residues" evidence="14">
    <location>
        <begin position="988"/>
        <end position="999"/>
    </location>
</feature>
<evidence type="ECO:0000256" key="11">
    <source>
        <dbReference type="ARBA" id="ARBA00023286"/>
    </source>
</evidence>
<reference evidence="19" key="3">
    <citation type="submission" date="2020-12" db="UniProtKB">
        <authorList>
            <consortium name="EnsemblPlants"/>
        </authorList>
    </citation>
    <scope>IDENTIFICATION</scope>
</reference>
<dbReference type="SMR" id="A0A2K1JPL9"/>
<dbReference type="InterPro" id="IPR001828">
    <property type="entry name" value="ANF_lig-bd_rcpt"/>
</dbReference>
<evidence type="ECO:0000256" key="7">
    <source>
        <dbReference type="ARBA" id="ARBA00023065"/>
    </source>
</evidence>
<feature type="compositionally biased region" description="Polar residues" evidence="14">
    <location>
        <begin position="954"/>
        <end position="964"/>
    </location>
</feature>
<feature type="transmembrane region" description="Helical" evidence="15">
    <location>
        <begin position="656"/>
        <end position="673"/>
    </location>
</feature>
<keyword evidence="9" id="KW-0675">Receptor</keyword>
<keyword evidence="5 16" id="KW-0732">Signal</keyword>
<dbReference type="Pfam" id="PF01094">
    <property type="entry name" value="ANF_receptor"/>
    <property type="match status" value="1"/>
</dbReference>
<keyword evidence="8 15" id="KW-0472">Membrane</keyword>
<dbReference type="GeneID" id="112289643"/>
<dbReference type="InterPro" id="IPR015683">
    <property type="entry name" value="Ionotropic_Glu_rcpt"/>
</dbReference>
<dbReference type="Pfam" id="PF00060">
    <property type="entry name" value="Lig_chan"/>
    <property type="match status" value="1"/>
</dbReference>
<keyword evidence="4 15" id="KW-0812">Transmembrane</keyword>
<name>A0A2K1JPL9_PHYPA</name>
<keyword evidence="12" id="KW-0407">Ion channel</keyword>
<dbReference type="GO" id="GO:0015276">
    <property type="term" value="F:ligand-gated monoatomic ion channel activity"/>
    <property type="evidence" value="ECO:0000318"/>
    <property type="project" value="GO_Central"/>
</dbReference>
<evidence type="ECO:0000256" key="15">
    <source>
        <dbReference type="SAM" id="Phobius"/>
    </source>
</evidence>
<dbReference type="EnsemblPlants" id="Pp3c12_5540V3.1">
    <property type="protein sequence ID" value="Pp3c12_5540V3.1"/>
    <property type="gene ID" value="Pp3c12_5540"/>
</dbReference>
<dbReference type="FunFam" id="3.40.190.10:FF:000175">
    <property type="entry name" value="Glutamate receptor"/>
    <property type="match status" value="1"/>
</dbReference>